<dbReference type="EMBL" id="CP000975">
    <property type="protein sequence ID" value="ACD82137.1"/>
    <property type="molecule type" value="Genomic_DNA"/>
</dbReference>
<sequence>MTKVRGAVDIIDSCGDEKGIRHKEEDKRYGLVLLIHFFIKFFE</sequence>
<dbReference type="AlphaFoldDB" id="B3DWZ7"/>
<name>B3DWZ7_METI4</name>
<gene>
    <name evidence="1" type="ordered locus">Minf_0077</name>
</gene>
<organism evidence="1 2">
    <name type="scientific">Methylacidiphilum infernorum (isolate V4)</name>
    <name type="common">Methylokorus infernorum (strain V4)</name>
    <dbReference type="NCBI Taxonomy" id="481448"/>
    <lineage>
        <taxon>Bacteria</taxon>
        <taxon>Pseudomonadati</taxon>
        <taxon>Verrucomicrobiota</taxon>
        <taxon>Methylacidiphilae</taxon>
        <taxon>Methylacidiphilales</taxon>
        <taxon>Methylacidiphilaceae</taxon>
        <taxon>Methylacidiphilum (ex Ratnadevi et al. 2023)</taxon>
    </lineage>
</organism>
<dbReference type="KEGG" id="min:Minf_0077"/>
<protein>
    <submittedName>
        <fullName evidence="1">Uncharacterized protein</fullName>
    </submittedName>
</protein>
<dbReference type="STRING" id="481448.Minf_0077"/>
<dbReference type="HOGENOM" id="CLU_3235895_0_0_0"/>
<reference evidence="1 2" key="1">
    <citation type="journal article" date="2008" name="Biol. Direct">
        <title>Complete genome sequence of the extremely acidophilic methanotroph isolate V4, Methylacidiphilum infernorum, a representative of the bacterial phylum Verrucomicrobia.</title>
        <authorList>
            <person name="Hou S."/>
            <person name="Makarova K.S."/>
            <person name="Saw J.H."/>
            <person name="Senin P."/>
            <person name="Ly B.V."/>
            <person name="Zhou Z."/>
            <person name="Ren Y."/>
            <person name="Wang J."/>
            <person name="Galperin M.Y."/>
            <person name="Omelchenko M.V."/>
            <person name="Wolf Y.I."/>
            <person name="Yutin N."/>
            <person name="Koonin E.V."/>
            <person name="Stott M.B."/>
            <person name="Mountain B.W."/>
            <person name="Crowe M.A."/>
            <person name="Smirnova A.V."/>
            <person name="Dunfield P.F."/>
            <person name="Feng L."/>
            <person name="Wang L."/>
            <person name="Alam M."/>
        </authorList>
    </citation>
    <scope>NUCLEOTIDE SEQUENCE [LARGE SCALE GENOMIC DNA]</scope>
    <source>
        <strain evidence="2">Isolate V4</strain>
    </source>
</reference>
<accession>B3DWZ7</accession>
<proteinExistence type="predicted"/>
<evidence type="ECO:0000313" key="1">
    <source>
        <dbReference type="EMBL" id="ACD82137.1"/>
    </source>
</evidence>
<dbReference type="Proteomes" id="UP000009149">
    <property type="component" value="Chromosome"/>
</dbReference>
<evidence type="ECO:0000313" key="2">
    <source>
        <dbReference type="Proteomes" id="UP000009149"/>
    </source>
</evidence>